<dbReference type="CDD" id="cd06423">
    <property type="entry name" value="CESA_like"/>
    <property type="match status" value="1"/>
</dbReference>
<evidence type="ECO:0000313" key="8">
    <source>
        <dbReference type="EMBL" id="MDT0435646.1"/>
    </source>
</evidence>
<dbReference type="Proteomes" id="UP001183535">
    <property type="component" value="Unassembled WGS sequence"/>
</dbReference>
<keyword evidence="4" id="KW-0808">Transferase</keyword>
<dbReference type="SUPFAM" id="SSF53448">
    <property type="entry name" value="Nucleotide-diphospho-sugar transferases"/>
    <property type="match status" value="1"/>
</dbReference>
<sequence>MRYSRLAACVFGAVGVAAWAATYHLAIGDSDRHFLTALYLFDAGLITFYISSLEVNSHWSRRRIATGRVVAIVPAFEEEPELLRAALDALLRQTYPVTEIHVMDDGSAKAPVRPFPHPKIRWHRQPNGGKRCAQAGVLQTLRRQDWDFILTVDSDSVPGDDALEHLMRAMSKRRVMAATGLILTRNFADNWITRISDLNIGTSCLMIRSSRSVLGAVETTSGALALYRAHVVFDNLADYVSSGTNGDDRRLTMYALLRGDVVVVNDAVVHSAMPDSLGGLFKQRLRWGKSSWQALPFAVINLEWKKLLFPLLAVTQWIMLPVLLTMTASGVFFHTAPEYVAIAFGSYLAIRYAETAQYMIRRPHMHWTTKLLTWLWATPVELIVKVAVIYPAKYWAVAKLRDRGWVTRGNAHAGPTLPAPRPAPDATQQLPPVAKLLDPHADNETTLQLALRRR</sequence>
<evidence type="ECO:0000256" key="5">
    <source>
        <dbReference type="ARBA" id="ARBA00023136"/>
    </source>
</evidence>
<comment type="caution">
    <text evidence="8">The sequence shown here is derived from an EMBL/GenBank/DDBJ whole genome shotgun (WGS) entry which is preliminary data.</text>
</comment>
<dbReference type="EMBL" id="JAVRES010000004">
    <property type="protein sequence ID" value="MDT0435646.1"/>
    <property type="molecule type" value="Genomic_DNA"/>
</dbReference>
<reference evidence="9" key="1">
    <citation type="submission" date="2023-07" db="EMBL/GenBank/DDBJ databases">
        <title>30 novel species of actinomycetes from the DSMZ collection.</title>
        <authorList>
            <person name="Nouioui I."/>
        </authorList>
    </citation>
    <scope>NUCLEOTIDE SEQUENCE [LARGE SCALE GENOMIC DNA]</scope>
    <source>
        <strain evidence="9">DSM 41981</strain>
    </source>
</reference>
<dbReference type="PANTHER" id="PTHR22913">
    <property type="entry name" value="HYALURONAN SYNTHASE"/>
    <property type="match status" value="1"/>
</dbReference>
<dbReference type="Pfam" id="PF13641">
    <property type="entry name" value="Glyco_tranf_2_3"/>
    <property type="match status" value="1"/>
</dbReference>
<feature type="transmembrane region" description="Helical" evidence="7">
    <location>
        <begin position="36"/>
        <end position="55"/>
    </location>
</feature>
<feature type="transmembrane region" description="Helical" evidence="7">
    <location>
        <begin position="331"/>
        <end position="350"/>
    </location>
</feature>
<comment type="subcellular location">
    <subcellularLocation>
        <location evidence="1">Cell membrane</location>
    </subcellularLocation>
</comment>
<keyword evidence="9" id="KW-1185">Reference proteome</keyword>
<dbReference type="RefSeq" id="WP_093824398.1">
    <property type="nucleotide sequence ID" value="NZ_JAVRES010000004.1"/>
</dbReference>
<dbReference type="Gene3D" id="3.90.550.10">
    <property type="entry name" value="Spore Coat Polysaccharide Biosynthesis Protein SpsA, Chain A"/>
    <property type="match status" value="1"/>
</dbReference>
<protein>
    <submittedName>
        <fullName evidence="8">Glycosyltransferase family 2 protein</fullName>
    </submittedName>
</protein>
<evidence type="ECO:0000256" key="6">
    <source>
        <dbReference type="SAM" id="MobiDB-lite"/>
    </source>
</evidence>
<keyword evidence="2" id="KW-1003">Cell membrane</keyword>
<dbReference type="GO" id="GO:0016757">
    <property type="term" value="F:glycosyltransferase activity"/>
    <property type="evidence" value="ECO:0007669"/>
    <property type="project" value="UniProtKB-KW"/>
</dbReference>
<dbReference type="AlphaFoldDB" id="A0ABD5ELV8"/>
<keyword evidence="3" id="KW-0328">Glycosyltransferase</keyword>
<feature type="region of interest" description="Disordered" evidence="6">
    <location>
        <begin position="411"/>
        <end position="435"/>
    </location>
</feature>
<accession>A0ABD5ELV8</accession>
<keyword evidence="7" id="KW-1133">Transmembrane helix</keyword>
<proteinExistence type="predicted"/>
<keyword evidence="7" id="KW-0812">Transmembrane</keyword>
<organism evidence="8 9">
    <name type="scientific">Streptomyces doudnae</name>
    <dbReference type="NCBI Taxonomy" id="3075536"/>
    <lineage>
        <taxon>Bacteria</taxon>
        <taxon>Bacillati</taxon>
        <taxon>Actinomycetota</taxon>
        <taxon>Actinomycetes</taxon>
        <taxon>Kitasatosporales</taxon>
        <taxon>Streptomycetaceae</taxon>
        <taxon>Streptomyces</taxon>
    </lineage>
</organism>
<evidence type="ECO:0000313" key="9">
    <source>
        <dbReference type="Proteomes" id="UP001183535"/>
    </source>
</evidence>
<keyword evidence="5 7" id="KW-0472">Membrane</keyword>
<evidence type="ECO:0000256" key="7">
    <source>
        <dbReference type="SAM" id="Phobius"/>
    </source>
</evidence>
<evidence type="ECO:0000256" key="4">
    <source>
        <dbReference type="ARBA" id="ARBA00022679"/>
    </source>
</evidence>
<name>A0ABD5ELV8_9ACTN</name>
<evidence type="ECO:0000256" key="2">
    <source>
        <dbReference type="ARBA" id="ARBA00022475"/>
    </source>
</evidence>
<dbReference type="InterPro" id="IPR029044">
    <property type="entry name" value="Nucleotide-diphossugar_trans"/>
</dbReference>
<dbReference type="PANTHER" id="PTHR22913:SF12">
    <property type="entry name" value="MANNURONAN SYNTHASE"/>
    <property type="match status" value="1"/>
</dbReference>
<dbReference type="GO" id="GO:0005886">
    <property type="term" value="C:plasma membrane"/>
    <property type="evidence" value="ECO:0007669"/>
    <property type="project" value="UniProtKB-SubCell"/>
</dbReference>
<evidence type="ECO:0000256" key="1">
    <source>
        <dbReference type="ARBA" id="ARBA00004236"/>
    </source>
</evidence>
<evidence type="ECO:0000256" key="3">
    <source>
        <dbReference type="ARBA" id="ARBA00022676"/>
    </source>
</evidence>
<gene>
    <name evidence="8" type="ORF">RM877_13220</name>
</gene>
<feature type="transmembrane region" description="Helical" evidence="7">
    <location>
        <begin position="307"/>
        <end position="325"/>
    </location>
</feature>